<dbReference type="Gene3D" id="2.10.25.10">
    <property type="entry name" value="Laminin"/>
    <property type="match status" value="2"/>
</dbReference>
<dbReference type="PROSITE" id="PS00010">
    <property type="entry name" value="ASX_HYDROXYL"/>
    <property type="match status" value="1"/>
</dbReference>
<dbReference type="EMBL" id="BFEA01000615">
    <property type="protein sequence ID" value="GBG87474.1"/>
    <property type="molecule type" value="Genomic_DNA"/>
</dbReference>
<feature type="chain" id="PRO_5017452549" description="EGF-like domain-containing protein" evidence="6">
    <location>
        <begin position="27"/>
        <end position="225"/>
    </location>
</feature>
<organism evidence="8 9">
    <name type="scientific">Chara braunii</name>
    <name type="common">Braun's stonewort</name>
    <dbReference type="NCBI Taxonomy" id="69332"/>
    <lineage>
        <taxon>Eukaryota</taxon>
        <taxon>Viridiplantae</taxon>
        <taxon>Streptophyta</taxon>
        <taxon>Charophyceae</taxon>
        <taxon>Charales</taxon>
        <taxon>Characeae</taxon>
        <taxon>Chara</taxon>
    </lineage>
</organism>
<evidence type="ECO:0000256" key="4">
    <source>
        <dbReference type="ARBA" id="ARBA00023157"/>
    </source>
</evidence>
<evidence type="ECO:0000256" key="6">
    <source>
        <dbReference type="SAM" id="SignalP"/>
    </source>
</evidence>
<dbReference type="SUPFAM" id="SSF57196">
    <property type="entry name" value="EGF/Laminin"/>
    <property type="match status" value="2"/>
</dbReference>
<evidence type="ECO:0000256" key="2">
    <source>
        <dbReference type="ARBA" id="ARBA00022729"/>
    </source>
</evidence>
<sequence>MGKRNSSKAWLLFCFIGLISLPDVHSAGEARPCDTFPCGPVGACFADASQTSGFGCVCDQGFERPSGEGPCIDVNECAGPINPCGTYGLCVNQLGYYDCNCTAGYVSTTIGSAGNTLQCIKKNDACNSKPCGPAGSCNPQPDGTYLCDCVPGYKVKVANGPCEEIADPCYSNPCGEGGICNAVLGGGYHCTCMPGYVLPPQFAQYGGRCYGQDSYVPEFRAQSQH</sequence>
<dbReference type="SMART" id="SM00181">
    <property type="entry name" value="EGF"/>
    <property type="match status" value="4"/>
</dbReference>
<comment type="caution">
    <text evidence="5">Lacks conserved residue(s) required for the propagation of feature annotation.</text>
</comment>
<keyword evidence="4" id="KW-1015">Disulfide bond</keyword>
<accession>A0A388LYS5</accession>
<comment type="caution">
    <text evidence="8">The sequence shown here is derived from an EMBL/GenBank/DDBJ whole genome shotgun (WGS) entry which is preliminary data.</text>
</comment>
<dbReference type="InterPro" id="IPR018097">
    <property type="entry name" value="EGF_Ca-bd_CS"/>
</dbReference>
<dbReference type="FunFam" id="2.10.25.10:FF:000038">
    <property type="entry name" value="Fibrillin 2"/>
    <property type="match status" value="1"/>
</dbReference>
<evidence type="ECO:0000313" key="8">
    <source>
        <dbReference type="EMBL" id="GBG87474.1"/>
    </source>
</evidence>
<dbReference type="PROSITE" id="PS01187">
    <property type="entry name" value="EGF_CA"/>
    <property type="match status" value="1"/>
</dbReference>
<dbReference type="InterPro" id="IPR000152">
    <property type="entry name" value="EGF-type_Asp/Asn_hydroxyl_site"/>
</dbReference>
<feature type="domain" description="EGF-like" evidence="7">
    <location>
        <begin position="165"/>
        <end position="203"/>
    </location>
</feature>
<dbReference type="Gramene" id="GBG87474">
    <property type="protein sequence ID" value="GBG87474"/>
    <property type="gene ID" value="CBR_g45532"/>
</dbReference>
<protein>
    <recommendedName>
        <fullName evidence="7">EGF-like domain-containing protein</fullName>
    </recommendedName>
</protein>
<dbReference type="Proteomes" id="UP000265515">
    <property type="component" value="Unassembled WGS sequence"/>
</dbReference>
<dbReference type="PROSITE" id="PS50026">
    <property type="entry name" value="EGF_3"/>
    <property type="match status" value="3"/>
</dbReference>
<dbReference type="OrthoDB" id="4405280at2759"/>
<dbReference type="InterPro" id="IPR000742">
    <property type="entry name" value="EGF"/>
</dbReference>
<evidence type="ECO:0000259" key="7">
    <source>
        <dbReference type="PROSITE" id="PS50026"/>
    </source>
</evidence>
<reference evidence="8 9" key="1">
    <citation type="journal article" date="2018" name="Cell">
        <title>The Chara Genome: Secondary Complexity and Implications for Plant Terrestrialization.</title>
        <authorList>
            <person name="Nishiyama T."/>
            <person name="Sakayama H."/>
            <person name="Vries J.D."/>
            <person name="Buschmann H."/>
            <person name="Saint-Marcoux D."/>
            <person name="Ullrich K.K."/>
            <person name="Haas F.B."/>
            <person name="Vanderstraeten L."/>
            <person name="Becker D."/>
            <person name="Lang D."/>
            <person name="Vosolsobe S."/>
            <person name="Rombauts S."/>
            <person name="Wilhelmsson P.K.I."/>
            <person name="Janitza P."/>
            <person name="Kern R."/>
            <person name="Heyl A."/>
            <person name="Rumpler F."/>
            <person name="Villalobos L.I.A.C."/>
            <person name="Clay J.M."/>
            <person name="Skokan R."/>
            <person name="Toyoda A."/>
            <person name="Suzuki Y."/>
            <person name="Kagoshima H."/>
            <person name="Schijlen E."/>
            <person name="Tajeshwar N."/>
            <person name="Catarino B."/>
            <person name="Hetherington A.J."/>
            <person name="Saltykova A."/>
            <person name="Bonnot C."/>
            <person name="Breuninger H."/>
            <person name="Symeonidi A."/>
            <person name="Radhakrishnan G.V."/>
            <person name="Van Nieuwerburgh F."/>
            <person name="Deforce D."/>
            <person name="Chang C."/>
            <person name="Karol K.G."/>
            <person name="Hedrich R."/>
            <person name="Ulvskov P."/>
            <person name="Glockner G."/>
            <person name="Delwiche C.F."/>
            <person name="Petrasek J."/>
            <person name="Van de Peer Y."/>
            <person name="Friml J."/>
            <person name="Beilby M."/>
            <person name="Dolan L."/>
            <person name="Kohara Y."/>
            <person name="Sugano S."/>
            <person name="Fujiyama A."/>
            <person name="Delaux P.-M."/>
            <person name="Quint M."/>
            <person name="TheiBen G."/>
            <person name="Hagemann M."/>
            <person name="Harholt J."/>
            <person name="Dunand C."/>
            <person name="Zachgo S."/>
            <person name="Langdale J."/>
            <person name="Maumus F."/>
            <person name="Straeten D.V.D."/>
            <person name="Gould S.B."/>
            <person name="Rensing S.A."/>
        </authorList>
    </citation>
    <scope>NUCLEOTIDE SEQUENCE [LARGE SCALE GENOMIC DNA]</scope>
    <source>
        <strain evidence="8 9">S276</strain>
    </source>
</reference>
<keyword evidence="1 5" id="KW-0245">EGF-like domain</keyword>
<proteinExistence type="predicted"/>
<dbReference type="STRING" id="69332.A0A388LYS5"/>
<feature type="signal peptide" evidence="6">
    <location>
        <begin position="1"/>
        <end position="26"/>
    </location>
</feature>
<name>A0A388LYS5_CHABU</name>
<dbReference type="SMART" id="SM00179">
    <property type="entry name" value="EGF_CA"/>
    <property type="match status" value="3"/>
</dbReference>
<evidence type="ECO:0000313" key="9">
    <source>
        <dbReference type="Proteomes" id="UP000265515"/>
    </source>
</evidence>
<feature type="domain" description="EGF-like" evidence="7">
    <location>
        <begin position="73"/>
        <end position="111"/>
    </location>
</feature>
<dbReference type="Pfam" id="PF07645">
    <property type="entry name" value="EGF_CA"/>
    <property type="match status" value="1"/>
</dbReference>
<dbReference type="InterPro" id="IPR001881">
    <property type="entry name" value="EGF-like_Ca-bd_dom"/>
</dbReference>
<dbReference type="GO" id="GO:0005509">
    <property type="term" value="F:calcium ion binding"/>
    <property type="evidence" value="ECO:0007669"/>
    <property type="project" value="InterPro"/>
</dbReference>
<evidence type="ECO:0000256" key="5">
    <source>
        <dbReference type="PROSITE-ProRule" id="PRU00076"/>
    </source>
</evidence>
<evidence type="ECO:0000256" key="3">
    <source>
        <dbReference type="ARBA" id="ARBA00022737"/>
    </source>
</evidence>
<dbReference type="InterPro" id="IPR051830">
    <property type="entry name" value="NOTCH_homolog"/>
</dbReference>
<dbReference type="InterPro" id="IPR049883">
    <property type="entry name" value="NOTCH1_EGF-like"/>
</dbReference>
<dbReference type="AlphaFoldDB" id="A0A388LYS5"/>
<keyword evidence="9" id="KW-1185">Reference proteome</keyword>
<dbReference type="CDD" id="cd00054">
    <property type="entry name" value="EGF_CA"/>
    <property type="match status" value="1"/>
</dbReference>
<dbReference type="PANTHER" id="PTHR24033">
    <property type="entry name" value="EGF-LIKE DOMAIN-CONTAINING PROTEIN"/>
    <property type="match status" value="1"/>
</dbReference>
<feature type="domain" description="EGF-like" evidence="7">
    <location>
        <begin position="122"/>
        <end position="159"/>
    </location>
</feature>
<gene>
    <name evidence="8" type="ORF">CBR_g45532</name>
</gene>
<dbReference type="Gene3D" id="2.90.20.10">
    <property type="entry name" value="Plasmodium vivax P25 domain"/>
    <property type="match status" value="1"/>
</dbReference>
<evidence type="ECO:0000256" key="1">
    <source>
        <dbReference type="ARBA" id="ARBA00022536"/>
    </source>
</evidence>
<dbReference type="PANTHER" id="PTHR24033:SF151">
    <property type="entry name" value="NOTCH 2"/>
    <property type="match status" value="1"/>
</dbReference>
<keyword evidence="2 6" id="KW-0732">Signal</keyword>
<keyword evidence="3" id="KW-0677">Repeat</keyword>